<gene>
    <name evidence="12" type="ORF">ABLG96_07435</name>
</gene>
<comment type="similarity">
    <text evidence="2 9">Belongs to the uroporphyrinogen-III synthase family.</text>
</comment>
<evidence type="ECO:0000256" key="4">
    <source>
        <dbReference type="ARBA" id="ARBA00023239"/>
    </source>
</evidence>
<keyword evidence="5 9" id="KW-0627">Porphyrin biosynthesis</keyword>
<dbReference type="PANTHER" id="PTHR38042">
    <property type="entry name" value="UROPORPHYRINOGEN-III SYNTHASE, CHLOROPLASTIC"/>
    <property type="match status" value="1"/>
</dbReference>
<dbReference type="PANTHER" id="PTHR38042:SF1">
    <property type="entry name" value="UROPORPHYRINOGEN-III SYNTHASE, CHLOROPLASTIC"/>
    <property type="match status" value="1"/>
</dbReference>
<comment type="pathway">
    <text evidence="1 9">Porphyrin-containing compound metabolism; protoporphyrin-IX biosynthesis; coproporphyrinogen-III from 5-aminolevulinate: step 3/4.</text>
</comment>
<evidence type="ECO:0000259" key="11">
    <source>
        <dbReference type="Pfam" id="PF02602"/>
    </source>
</evidence>
<dbReference type="Gene3D" id="3.40.50.10090">
    <property type="match status" value="2"/>
</dbReference>
<evidence type="ECO:0000256" key="2">
    <source>
        <dbReference type="ARBA" id="ARBA00008133"/>
    </source>
</evidence>
<evidence type="ECO:0000256" key="1">
    <source>
        <dbReference type="ARBA" id="ARBA00004772"/>
    </source>
</evidence>
<comment type="catalytic activity">
    <reaction evidence="8 9">
        <text>hydroxymethylbilane = uroporphyrinogen III + H2O</text>
        <dbReference type="Rhea" id="RHEA:18965"/>
        <dbReference type="ChEBI" id="CHEBI:15377"/>
        <dbReference type="ChEBI" id="CHEBI:57308"/>
        <dbReference type="ChEBI" id="CHEBI:57845"/>
        <dbReference type="EC" id="4.2.1.75"/>
    </reaction>
</comment>
<feature type="domain" description="Tetrapyrrole biosynthesis uroporphyrinogen III synthase" evidence="11">
    <location>
        <begin position="43"/>
        <end position="262"/>
    </location>
</feature>
<evidence type="ECO:0000256" key="10">
    <source>
        <dbReference type="SAM" id="MobiDB-lite"/>
    </source>
</evidence>
<dbReference type="InterPro" id="IPR036108">
    <property type="entry name" value="4pyrrol_syn_uPrphyn_synt_sf"/>
</dbReference>
<dbReference type="Pfam" id="PF02602">
    <property type="entry name" value="HEM4"/>
    <property type="match status" value="1"/>
</dbReference>
<keyword evidence="4 9" id="KW-0456">Lyase</keyword>
<comment type="function">
    <text evidence="6 9">Catalyzes cyclization of the linear tetrapyrrole, hydroxymethylbilane, to the macrocyclic uroporphyrinogen III.</text>
</comment>
<name>A0AAU8DV34_9ACTN</name>
<evidence type="ECO:0000256" key="5">
    <source>
        <dbReference type="ARBA" id="ARBA00023244"/>
    </source>
</evidence>
<accession>A0AAU8DV34</accession>
<dbReference type="GO" id="GO:0004852">
    <property type="term" value="F:uroporphyrinogen-III synthase activity"/>
    <property type="evidence" value="ECO:0007669"/>
    <property type="project" value="UniProtKB-UniRule"/>
</dbReference>
<feature type="region of interest" description="Disordered" evidence="10">
    <location>
        <begin position="275"/>
        <end position="295"/>
    </location>
</feature>
<sequence>MISREEGLRAMRERREQARAARGPGVLAGWRILLGRPHGRAKALISLLDEMGATAQAIQFIEVGPVDDSAEMDSLVLALSEGNAEWVVFSSVNAVDAVISRARRLRLSQPVSASVKVAAVGPVTADHLRSKKIPVDLMPPSGGSARELVDIFPTAGGRQLVLVPRSALADDVLPNGLRAKGYDVETADAYLTTPRLIPPSITDDLRAGNYEAVLVTSTSAVPVIAAAEPAPSTLMIAIGRSTATALVDAGFQKIIVTPSPNDLGVINALVIHVQPPTDESGPTRVEWLPEEREEP</sequence>
<evidence type="ECO:0000256" key="7">
    <source>
        <dbReference type="ARBA" id="ARBA00040167"/>
    </source>
</evidence>
<reference evidence="12" key="1">
    <citation type="submission" date="2024-05" db="EMBL/GenBank/DDBJ databases">
        <authorList>
            <person name="Cai S.Y."/>
            <person name="Jin L.M."/>
            <person name="Li H.R."/>
        </authorList>
    </citation>
    <scope>NUCLEOTIDE SEQUENCE</scope>
    <source>
        <strain evidence="12">A5-74</strain>
    </source>
</reference>
<dbReference type="EMBL" id="CP159218">
    <property type="protein sequence ID" value="XCG65121.1"/>
    <property type="molecule type" value="Genomic_DNA"/>
</dbReference>
<protein>
    <recommendedName>
        <fullName evidence="7 9">Uroporphyrinogen-III synthase</fullName>
        <ecNumber evidence="3 9">4.2.1.75</ecNumber>
    </recommendedName>
</protein>
<dbReference type="GO" id="GO:0006780">
    <property type="term" value="P:uroporphyrinogen III biosynthetic process"/>
    <property type="evidence" value="ECO:0007669"/>
    <property type="project" value="UniProtKB-UniRule"/>
</dbReference>
<dbReference type="SUPFAM" id="SSF69618">
    <property type="entry name" value="HemD-like"/>
    <property type="match status" value="1"/>
</dbReference>
<dbReference type="InterPro" id="IPR039793">
    <property type="entry name" value="UROS/Hem4"/>
</dbReference>
<dbReference type="EC" id="4.2.1.75" evidence="3 9"/>
<dbReference type="InterPro" id="IPR003754">
    <property type="entry name" value="4pyrrol_synth_uPrphyn_synth"/>
</dbReference>
<proteinExistence type="inferred from homology"/>
<evidence type="ECO:0000313" key="12">
    <source>
        <dbReference type="EMBL" id="XCG65121.1"/>
    </source>
</evidence>
<evidence type="ECO:0000256" key="3">
    <source>
        <dbReference type="ARBA" id="ARBA00013109"/>
    </source>
</evidence>
<evidence type="ECO:0000256" key="9">
    <source>
        <dbReference type="RuleBase" id="RU366031"/>
    </source>
</evidence>
<evidence type="ECO:0000256" key="8">
    <source>
        <dbReference type="ARBA" id="ARBA00048617"/>
    </source>
</evidence>
<dbReference type="AlphaFoldDB" id="A0AAU8DV34"/>
<dbReference type="RefSeq" id="WP_353650732.1">
    <property type="nucleotide sequence ID" value="NZ_CP159218.1"/>
</dbReference>
<organism evidence="12">
    <name type="scientific">Nakamurella sp. A5-74</name>
    <dbReference type="NCBI Taxonomy" id="3158264"/>
    <lineage>
        <taxon>Bacteria</taxon>
        <taxon>Bacillati</taxon>
        <taxon>Actinomycetota</taxon>
        <taxon>Actinomycetes</taxon>
        <taxon>Nakamurellales</taxon>
        <taxon>Nakamurellaceae</taxon>
        <taxon>Nakamurella</taxon>
    </lineage>
</organism>
<evidence type="ECO:0000256" key="6">
    <source>
        <dbReference type="ARBA" id="ARBA00037589"/>
    </source>
</evidence>
<dbReference type="CDD" id="cd06578">
    <property type="entry name" value="HemD"/>
    <property type="match status" value="1"/>
</dbReference>
<dbReference type="GO" id="GO:0006782">
    <property type="term" value="P:protoporphyrinogen IX biosynthetic process"/>
    <property type="evidence" value="ECO:0007669"/>
    <property type="project" value="UniProtKB-UniRule"/>
</dbReference>